<sequence>MMNSNYIQSLIDSICSNSNDISGLDNQDVKIDESLKRRIISRLKEYALIGERRRMLLDELNSMNIYTPKTSQVKEGSRAKNKKRDISDLLVIKDNKREAYTIINEVYCSCCCYIYDLPISEKSIESILRYIKGKIVGRHKLLDRIATEIAAACNDIDVYLPGMMKNAIK</sequence>
<accession>A0A8S5TNR9</accession>
<dbReference type="EMBL" id="BK032867">
    <property type="protein sequence ID" value="DAF64777.1"/>
    <property type="molecule type" value="Genomic_DNA"/>
</dbReference>
<organism evidence="1">
    <name type="scientific">Myoviridae sp. cted82</name>
    <dbReference type="NCBI Taxonomy" id="2827696"/>
    <lineage>
        <taxon>Viruses</taxon>
        <taxon>Duplodnaviria</taxon>
        <taxon>Heunggongvirae</taxon>
        <taxon>Uroviricota</taxon>
        <taxon>Caudoviricetes</taxon>
    </lineage>
</organism>
<protein>
    <submittedName>
        <fullName evidence="1">Uncharacterized protein</fullName>
    </submittedName>
</protein>
<name>A0A8S5TNR9_9CAUD</name>
<proteinExistence type="predicted"/>
<reference evidence="1" key="1">
    <citation type="journal article" date="2021" name="Proc. Natl. Acad. Sci. U.S.A.">
        <title>A Catalog of Tens of Thousands of Viruses from Human Metagenomes Reveals Hidden Associations with Chronic Diseases.</title>
        <authorList>
            <person name="Tisza M.J."/>
            <person name="Buck C.B."/>
        </authorList>
    </citation>
    <scope>NUCLEOTIDE SEQUENCE</scope>
    <source>
        <strain evidence="1">Cted82</strain>
    </source>
</reference>
<evidence type="ECO:0000313" key="1">
    <source>
        <dbReference type="EMBL" id="DAF64777.1"/>
    </source>
</evidence>